<dbReference type="Gene3D" id="1.25.40.390">
    <property type="match status" value="1"/>
</dbReference>
<accession>A0A4Q7N562</accession>
<dbReference type="OrthoDB" id="625727at2"/>
<proteinExistence type="inferred from homology"/>
<name>A0A4Q7N562_9BACT</name>
<evidence type="ECO:0000259" key="7">
    <source>
        <dbReference type="Pfam" id="PF14322"/>
    </source>
</evidence>
<comment type="similarity">
    <text evidence="2">Belongs to the SusD family.</text>
</comment>
<keyword evidence="3" id="KW-0732">Signal</keyword>
<protein>
    <submittedName>
        <fullName evidence="8">SusD-like starch-binding protein associating with outer membrane</fullName>
    </submittedName>
</protein>
<evidence type="ECO:0000256" key="1">
    <source>
        <dbReference type="ARBA" id="ARBA00004442"/>
    </source>
</evidence>
<keyword evidence="4" id="KW-0472">Membrane</keyword>
<keyword evidence="9" id="KW-1185">Reference proteome</keyword>
<evidence type="ECO:0000256" key="3">
    <source>
        <dbReference type="ARBA" id="ARBA00022729"/>
    </source>
</evidence>
<gene>
    <name evidence="8" type="ORF">EV199_2008</name>
</gene>
<evidence type="ECO:0000256" key="5">
    <source>
        <dbReference type="ARBA" id="ARBA00023237"/>
    </source>
</evidence>
<comment type="caution">
    <text evidence="8">The sequence shown here is derived from an EMBL/GenBank/DDBJ whole genome shotgun (WGS) entry which is preliminary data.</text>
</comment>
<feature type="domain" description="SusD-like N-terminal" evidence="7">
    <location>
        <begin position="90"/>
        <end position="244"/>
    </location>
</feature>
<evidence type="ECO:0000256" key="4">
    <source>
        <dbReference type="ARBA" id="ARBA00023136"/>
    </source>
</evidence>
<keyword evidence="5" id="KW-0998">Cell outer membrane</keyword>
<dbReference type="InterPro" id="IPR011990">
    <property type="entry name" value="TPR-like_helical_dom_sf"/>
</dbReference>
<reference evidence="8 9" key="1">
    <citation type="submission" date="2019-02" db="EMBL/GenBank/DDBJ databases">
        <title>Genomic Encyclopedia of Type Strains, Phase IV (KMG-IV): sequencing the most valuable type-strain genomes for metagenomic binning, comparative biology and taxonomic classification.</title>
        <authorList>
            <person name="Goeker M."/>
        </authorList>
    </citation>
    <scope>NUCLEOTIDE SEQUENCE [LARGE SCALE GENOMIC DNA]</scope>
    <source>
        <strain evidence="8 9">DSM 18116</strain>
    </source>
</reference>
<dbReference type="EMBL" id="SGXA01000001">
    <property type="protein sequence ID" value="RZS76130.1"/>
    <property type="molecule type" value="Genomic_DNA"/>
</dbReference>
<dbReference type="InterPro" id="IPR033985">
    <property type="entry name" value="SusD-like_N"/>
</dbReference>
<dbReference type="Pfam" id="PF07980">
    <property type="entry name" value="SusD_RagB"/>
    <property type="match status" value="1"/>
</dbReference>
<evidence type="ECO:0000313" key="9">
    <source>
        <dbReference type="Proteomes" id="UP000293874"/>
    </source>
</evidence>
<organism evidence="8 9">
    <name type="scientific">Pseudobacter ginsenosidimutans</name>
    <dbReference type="NCBI Taxonomy" id="661488"/>
    <lineage>
        <taxon>Bacteria</taxon>
        <taxon>Pseudomonadati</taxon>
        <taxon>Bacteroidota</taxon>
        <taxon>Chitinophagia</taxon>
        <taxon>Chitinophagales</taxon>
        <taxon>Chitinophagaceae</taxon>
        <taxon>Pseudobacter</taxon>
    </lineage>
</organism>
<dbReference type="AlphaFoldDB" id="A0A4Q7N562"/>
<dbReference type="RefSeq" id="WP_130540445.1">
    <property type="nucleotide sequence ID" value="NZ_CP042431.1"/>
</dbReference>
<feature type="domain" description="RagB/SusD" evidence="6">
    <location>
        <begin position="351"/>
        <end position="483"/>
    </location>
</feature>
<sequence>MRSIIFSPITYISTCMVLLTGCSKLLEVEPPINTITTEELFVTNKQAEWALAGVYSKMINGGELTTTALRQIGNNYFAAGLSTILGSLSADDLFMLGSTNSVTDLFASQNKLTLSNSSKVDAIWKSAYRAIYDANAVMEGIAASTSSSLSDSVRKQLTAEALVLRAFSFFYLVNFYGDIPLTLSSEFQQTATLPRSPVAKVYDQIKSDLLKAKAVLTADFAIGNNERVRVNKWFAEALLARVYLYTGAYQSAITSASEVINHTGLFAAETDISKVFLANSKEAIFQLKPTSDEPNILNQTPESRQLYNVPPATGTYFPSYGITPELLGAFEANDKRKSLWMVPVPGGFVPAKYKNGAPAQYYTVMRMAELHLIRAEATMLLTPAAKTTAIDDLNILRRRAGVPELDDQLSAGQVIEAIAQERRTELFTEWGHRWFDLKRTGKAEEVLSAISHKQPWLGNYQLLYPIPVGEIGNNPGIIQNPEYNNR</sequence>
<evidence type="ECO:0000256" key="2">
    <source>
        <dbReference type="ARBA" id="ARBA00006275"/>
    </source>
</evidence>
<dbReference type="SUPFAM" id="SSF48452">
    <property type="entry name" value="TPR-like"/>
    <property type="match status" value="1"/>
</dbReference>
<dbReference type="InterPro" id="IPR012944">
    <property type="entry name" value="SusD_RagB_dom"/>
</dbReference>
<comment type="subcellular location">
    <subcellularLocation>
        <location evidence="1">Cell outer membrane</location>
    </subcellularLocation>
</comment>
<dbReference type="PROSITE" id="PS51257">
    <property type="entry name" value="PROKAR_LIPOPROTEIN"/>
    <property type="match status" value="1"/>
</dbReference>
<evidence type="ECO:0000259" key="6">
    <source>
        <dbReference type="Pfam" id="PF07980"/>
    </source>
</evidence>
<dbReference type="CDD" id="cd08977">
    <property type="entry name" value="SusD"/>
    <property type="match status" value="1"/>
</dbReference>
<dbReference type="Pfam" id="PF14322">
    <property type="entry name" value="SusD-like_3"/>
    <property type="match status" value="1"/>
</dbReference>
<dbReference type="GO" id="GO:0009279">
    <property type="term" value="C:cell outer membrane"/>
    <property type="evidence" value="ECO:0007669"/>
    <property type="project" value="UniProtKB-SubCell"/>
</dbReference>
<dbReference type="Proteomes" id="UP000293874">
    <property type="component" value="Unassembled WGS sequence"/>
</dbReference>
<evidence type="ECO:0000313" key="8">
    <source>
        <dbReference type="EMBL" id="RZS76130.1"/>
    </source>
</evidence>